<evidence type="ECO:0000256" key="5">
    <source>
        <dbReference type="ARBA" id="ARBA00023136"/>
    </source>
</evidence>
<evidence type="ECO:0000256" key="6">
    <source>
        <dbReference type="SAM" id="Phobius"/>
    </source>
</evidence>
<gene>
    <name evidence="7" type="ORF">R6Y95_06505</name>
</gene>
<keyword evidence="5 6" id="KW-0472">Membrane</keyword>
<sequence>MTKQKNGILIAGVVIILIAVAAGIIVFLPGTPATVPDSPGATATPLQSEKPLKIGYLPSTGHALVFIANEQRYFDEQGLDVELFQFQNSAEGSTAIIAKKIDAGGFGPSPLVYAAKGSPVTIIGGLMAEGSGVIALPEKADQLRDLKSFAGKTVATVRMSSGDIHFRGALQDAGLNLQKDVTIQELSSPSAVLDAVKAGKVDAGVAWTPYMEMAQSQGLSVIEYTSEYYPKHPCCRMATLTENLETDRDTYVRMEKALIQAYRYSKTNPDGAVDDILRYVTIDRGVLKTSLENPHTSISPDPNLHGVVQTYDLLKSIGYIETSVRIQDHVDSSVYKQALDELTAENPNDPVYQQLLEDYRAMNE</sequence>
<dbReference type="GO" id="GO:0012505">
    <property type="term" value="C:endomembrane system"/>
    <property type="evidence" value="ECO:0007669"/>
    <property type="project" value="UniProtKB-SubCell"/>
</dbReference>
<keyword evidence="4" id="KW-0997">Cell inner membrane</keyword>
<dbReference type="Pfam" id="PF13379">
    <property type="entry name" value="NMT1_2"/>
    <property type="match status" value="1"/>
</dbReference>
<feature type="transmembrane region" description="Helical" evidence="6">
    <location>
        <begin position="7"/>
        <end position="28"/>
    </location>
</feature>
<organism evidence="7 8">
    <name type="scientific">Methanoculleus palmolei</name>
    <dbReference type="NCBI Taxonomy" id="72612"/>
    <lineage>
        <taxon>Archaea</taxon>
        <taxon>Methanobacteriati</taxon>
        <taxon>Methanobacteriota</taxon>
        <taxon>Stenosarchaea group</taxon>
        <taxon>Methanomicrobia</taxon>
        <taxon>Methanomicrobiales</taxon>
        <taxon>Methanomicrobiaceae</taxon>
        <taxon>Methanoculleus</taxon>
    </lineage>
</organism>
<dbReference type="Proteomes" id="UP001626603">
    <property type="component" value="Chromosome"/>
</dbReference>
<dbReference type="SUPFAM" id="SSF53850">
    <property type="entry name" value="Periplasmic binding protein-like II"/>
    <property type="match status" value="1"/>
</dbReference>
<name>A0ABD8A6D8_9EURY</name>
<proteinExistence type="predicted"/>
<evidence type="ECO:0000313" key="7">
    <source>
        <dbReference type="EMBL" id="WOX55119.1"/>
    </source>
</evidence>
<evidence type="ECO:0000256" key="2">
    <source>
        <dbReference type="ARBA" id="ARBA00022448"/>
    </source>
</evidence>
<reference evidence="7 8" key="1">
    <citation type="submission" date="2023-10" db="EMBL/GenBank/DDBJ databases">
        <title>The complete genome sequence of Methanoculleus palmolei DSM 4273.</title>
        <authorList>
            <person name="Lai S.-J."/>
            <person name="You Y.-T."/>
            <person name="Chen S.-C."/>
        </authorList>
    </citation>
    <scope>NUCLEOTIDE SEQUENCE [LARGE SCALE GENOMIC DNA]</scope>
    <source>
        <strain evidence="7 8">DSM 4273</strain>
    </source>
</reference>
<evidence type="ECO:0000313" key="8">
    <source>
        <dbReference type="Proteomes" id="UP001626603"/>
    </source>
</evidence>
<dbReference type="InterPro" id="IPR044527">
    <property type="entry name" value="NrtA/CpmA_ABC-bd_dom"/>
</dbReference>
<dbReference type="PANTHER" id="PTHR30024">
    <property type="entry name" value="ALIPHATIC SULFONATES-BINDING PROTEIN-RELATED"/>
    <property type="match status" value="1"/>
</dbReference>
<dbReference type="Gene3D" id="3.40.190.10">
    <property type="entry name" value="Periplasmic binding protein-like II"/>
    <property type="match status" value="2"/>
</dbReference>
<keyword evidence="6" id="KW-0812">Transmembrane</keyword>
<evidence type="ECO:0000256" key="3">
    <source>
        <dbReference type="ARBA" id="ARBA00022475"/>
    </source>
</evidence>
<keyword evidence="6" id="KW-1133">Transmembrane helix</keyword>
<dbReference type="AlphaFoldDB" id="A0ABD8A6D8"/>
<evidence type="ECO:0000256" key="1">
    <source>
        <dbReference type="ARBA" id="ARBA00004308"/>
    </source>
</evidence>
<evidence type="ECO:0000256" key="4">
    <source>
        <dbReference type="ARBA" id="ARBA00022519"/>
    </source>
</evidence>
<keyword evidence="2" id="KW-0813">Transport</keyword>
<accession>A0ABD8A6D8</accession>
<comment type="subcellular location">
    <subcellularLocation>
        <location evidence="1">Endomembrane system</location>
    </subcellularLocation>
</comment>
<protein>
    <submittedName>
        <fullName evidence="7">ABC transporter substrate-binding protein</fullName>
    </submittedName>
</protein>
<dbReference type="EMBL" id="CP137641">
    <property type="protein sequence ID" value="WOX55119.1"/>
    <property type="molecule type" value="Genomic_DNA"/>
</dbReference>
<keyword evidence="8" id="KW-1185">Reference proteome</keyword>
<dbReference type="CDD" id="cd13553">
    <property type="entry name" value="PBP2_NrtA_CpmA_like"/>
    <property type="match status" value="1"/>
</dbReference>
<keyword evidence="3" id="KW-1003">Cell membrane</keyword>